<comment type="caution">
    <text evidence="1">The sequence shown here is derived from an EMBL/GenBank/DDBJ whole genome shotgun (WGS) entry which is preliminary data.</text>
</comment>
<evidence type="ECO:0000313" key="2">
    <source>
        <dbReference type="Proteomes" id="UP000828390"/>
    </source>
</evidence>
<dbReference type="EMBL" id="JAIWYP010000005">
    <property type="protein sequence ID" value="KAH3824816.1"/>
    <property type="molecule type" value="Genomic_DNA"/>
</dbReference>
<dbReference type="AlphaFoldDB" id="A0A9D4H0H3"/>
<sequence>MGVPLQDISMLDCDLSFCLDPNTIDSVLPKCNDNLLSINHWLTKFISSVSAFSTTSTLLPETRIPESSVYKNNLFLTTADMSFT</sequence>
<evidence type="ECO:0000313" key="1">
    <source>
        <dbReference type="EMBL" id="KAH3824816.1"/>
    </source>
</evidence>
<organism evidence="1 2">
    <name type="scientific">Dreissena polymorpha</name>
    <name type="common">Zebra mussel</name>
    <name type="synonym">Mytilus polymorpha</name>
    <dbReference type="NCBI Taxonomy" id="45954"/>
    <lineage>
        <taxon>Eukaryota</taxon>
        <taxon>Metazoa</taxon>
        <taxon>Spiralia</taxon>
        <taxon>Lophotrochozoa</taxon>
        <taxon>Mollusca</taxon>
        <taxon>Bivalvia</taxon>
        <taxon>Autobranchia</taxon>
        <taxon>Heteroconchia</taxon>
        <taxon>Euheterodonta</taxon>
        <taxon>Imparidentia</taxon>
        <taxon>Neoheterodontei</taxon>
        <taxon>Myida</taxon>
        <taxon>Dreissenoidea</taxon>
        <taxon>Dreissenidae</taxon>
        <taxon>Dreissena</taxon>
    </lineage>
</organism>
<reference evidence="1" key="2">
    <citation type="submission" date="2020-11" db="EMBL/GenBank/DDBJ databases">
        <authorList>
            <person name="McCartney M.A."/>
            <person name="Auch B."/>
            <person name="Kono T."/>
            <person name="Mallez S."/>
            <person name="Becker A."/>
            <person name="Gohl D.M."/>
            <person name="Silverstein K.A.T."/>
            <person name="Koren S."/>
            <person name="Bechman K.B."/>
            <person name="Herman A."/>
            <person name="Abrahante J.E."/>
            <person name="Garbe J."/>
        </authorList>
    </citation>
    <scope>NUCLEOTIDE SEQUENCE</scope>
    <source>
        <strain evidence="1">Duluth1</strain>
        <tissue evidence="1">Whole animal</tissue>
    </source>
</reference>
<protein>
    <submittedName>
        <fullName evidence="1">Uncharacterized protein</fullName>
    </submittedName>
</protein>
<gene>
    <name evidence="1" type="ORF">DPMN_126669</name>
</gene>
<dbReference type="Proteomes" id="UP000828390">
    <property type="component" value="Unassembled WGS sequence"/>
</dbReference>
<reference evidence="1" key="1">
    <citation type="journal article" date="2019" name="bioRxiv">
        <title>The Genome of the Zebra Mussel, Dreissena polymorpha: A Resource for Invasive Species Research.</title>
        <authorList>
            <person name="McCartney M.A."/>
            <person name="Auch B."/>
            <person name="Kono T."/>
            <person name="Mallez S."/>
            <person name="Zhang Y."/>
            <person name="Obille A."/>
            <person name="Becker A."/>
            <person name="Abrahante J.E."/>
            <person name="Garbe J."/>
            <person name="Badalamenti J.P."/>
            <person name="Herman A."/>
            <person name="Mangelson H."/>
            <person name="Liachko I."/>
            <person name="Sullivan S."/>
            <person name="Sone E.D."/>
            <person name="Koren S."/>
            <person name="Silverstein K.A.T."/>
            <person name="Beckman K.B."/>
            <person name="Gohl D.M."/>
        </authorList>
    </citation>
    <scope>NUCLEOTIDE SEQUENCE</scope>
    <source>
        <strain evidence="1">Duluth1</strain>
        <tissue evidence="1">Whole animal</tissue>
    </source>
</reference>
<proteinExistence type="predicted"/>
<keyword evidence="2" id="KW-1185">Reference proteome</keyword>
<accession>A0A9D4H0H3</accession>
<name>A0A9D4H0H3_DREPO</name>